<protein>
    <submittedName>
        <fullName evidence="2">Uncharacterized protein</fullName>
    </submittedName>
</protein>
<organism evidence="2 3">
    <name type="scientific">Diversispora epigaea</name>
    <dbReference type="NCBI Taxonomy" id="1348612"/>
    <lineage>
        <taxon>Eukaryota</taxon>
        <taxon>Fungi</taxon>
        <taxon>Fungi incertae sedis</taxon>
        <taxon>Mucoromycota</taxon>
        <taxon>Glomeromycotina</taxon>
        <taxon>Glomeromycetes</taxon>
        <taxon>Diversisporales</taxon>
        <taxon>Diversisporaceae</taxon>
        <taxon>Diversispora</taxon>
    </lineage>
</organism>
<dbReference type="Proteomes" id="UP000266861">
    <property type="component" value="Unassembled WGS sequence"/>
</dbReference>
<feature type="compositionally biased region" description="Acidic residues" evidence="1">
    <location>
        <begin position="358"/>
        <end position="367"/>
    </location>
</feature>
<dbReference type="OrthoDB" id="10020333at2759"/>
<evidence type="ECO:0000256" key="1">
    <source>
        <dbReference type="SAM" id="MobiDB-lite"/>
    </source>
</evidence>
<keyword evidence="3" id="KW-1185">Reference proteome</keyword>
<accession>A0A397JD04</accession>
<evidence type="ECO:0000313" key="2">
    <source>
        <dbReference type="EMBL" id="RHZ82530.1"/>
    </source>
</evidence>
<comment type="caution">
    <text evidence="2">The sequence shown here is derived from an EMBL/GenBank/DDBJ whole genome shotgun (WGS) entry which is preliminary data.</text>
</comment>
<sequence length="434" mass="49532">MSASTSEQTIIAEVSRLFFFQNENKLTEGERVSLFSYFTKNKERIVFVLLILNTLNDDNSKLEYLRTLIPKPELLNEQELFRVVIPIPELLPIKTKTTTHSATRKVPNIPVLKWDTFLVNAFNASTTLDTSDRIFSIPDIDGALSAEDSAVDMFLNAMVAINNKRLILFKRPESWGKRYMFQGVKGRPDAIRCSADNKNLLKNSKASQLLSIVEVKPEQLMRNLIEHGAELFEAYNTALTVDDNGTAEYTRHRKIIKIVRQVFGSMVVNDLRYGLLTTYIRTWFFYRQREDPDIIYISPTVYINQSHTDNYASFSESIRYFENISTVDPIAHSTPNTKESDDDFDFGGGGGKYKKSGDDDDGDDDEPSGSKKKSPIERAFMEICNILKKGKGKVVSDDELLKNMKNYKRNQISFGDLLEVVDPVLFLQPSFMKK</sequence>
<evidence type="ECO:0000313" key="3">
    <source>
        <dbReference type="Proteomes" id="UP000266861"/>
    </source>
</evidence>
<name>A0A397JD04_9GLOM</name>
<proteinExistence type="predicted"/>
<feature type="region of interest" description="Disordered" evidence="1">
    <location>
        <begin position="331"/>
        <end position="374"/>
    </location>
</feature>
<gene>
    <name evidence="2" type="ORF">Glove_109g81</name>
</gene>
<reference evidence="2 3" key="1">
    <citation type="submission" date="2018-08" db="EMBL/GenBank/DDBJ databases">
        <title>Genome and evolution of the arbuscular mycorrhizal fungus Diversispora epigaea (formerly Glomus versiforme) and its bacterial endosymbionts.</title>
        <authorList>
            <person name="Sun X."/>
            <person name="Fei Z."/>
            <person name="Harrison M."/>
        </authorList>
    </citation>
    <scope>NUCLEOTIDE SEQUENCE [LARGE SCALE GENOMIC DNA]</scope>
    <source>
        <strain evidence="2 3">IT104</strain>
    </source>
</reference>
<dbReference type="AlphaFoldDB" id="A0A397JD04"/>
<dbReference type="STRING" id="1348612.A0A397JD04"/>
<dbReference type="EMBL" id="PQFF01000102">
    <property type="protein sequence ID" value="RHZ82530.1"/>
    <property type="molecule type" value="Genomic_DNA"/>
</dbReference>